<dbReference type="EMBL" id="KV417540">
    <property type="protein sequence ID" value="KZP22323.1"/>
    <property type="molecule type" value="Genomic_DNA"/>
</dbReference>
<name>A0A166KWF0_9AGAM</name>
<gene>
    <name evidence="2" type="ORF">FIBSPDRAFT_485480</name>
</gene>
<feature type="region of interest" description="Disordered" evidence="1">
    <location>
        <begin position="42"/>
        <end position="99"/>
    </location>
</feature>
<evidence type="ECO:0000256" key="1">
    <source>
        <dbReference type="SAM" id="MobiDB-lite"/>
    </source>
</evidence>
<evidence type="ECO:0000313" key="2">
    <source>
        <dbReference type="EMBL" id="KZP22323.1"/>
    </source>
</evidence>
<dbReference type="Proteomes" id="UP000076532">
    <property type="component" value="Unassembled WGS sequence"/>
</dbReference>
<organism evidence="2 3">
    <name type="scientific">Athelia psychrophila</name>
    <dbReference type="NCBI Taxonomy" id="1759441"/>
    <lineage>
        <taxon>Eukaryota</taxon>
        <taxon>Fungi</taxon>
        <taxon>Dikarya</taxon>
        <taxon>Basidiomycota</taxon>
        <taxon>Agaricomycotina</taxon>
        <taxon>Agaricomycetes</taxon>
        <taxon>Agaricomycetidae</taxon>
        <taxon>Atheliales</taxon>
        <taxon>Atheliaceae</taxon>
        <taxon>Athelia</taxon>
    </lineage>
</organism>
<sequence length="99" mass="10743">MNAWWPRSITSPPIMNTTSDNWLAFPIAGSCRKAGERKPLTIRAPENARSLRPSNPNNVKPVGPKLLPETLSQHKGGSDAANTTLHTSPSSCALARSRR</sequence>
<keyword evidence="3" id="KW-1185">Reference proteome</keyword>
<proteinExistence type="predicted"/>
<dbReference type="AlphaFoldDB" id="A0A166KWF0"/>
<evidence type="ECO:0000313" key="3">
    <source>
        <dbReference type="Proteomes" id="UP000076532"/>
    </source>
</evidence>
<protein>
    <submittedName>
        <fullName evidence="2">Uncharacterized protein</fullName>
    </submittedName>
</protein>
<accession>A0A166KWF0</accession>
<dbReference type="PROSITE" id="PS51257">
    <property type="entry name" value="PROKAR_LIPOPROTEIN"/>
    <property type="match status" value="1"/>
</dbReference>
<feature type="compositionally biased region" description="Polar residues" evidence="1">
    <location>
        <begin position="70"/>
        <end position="91"/>
    </location>
</feature>
<reference evidence="2 3" key="1">
    <citation type="journal article" date="2016" name="Mol. Biol. Evol.">
        <title>Comparative Genomics of Early-Diverging Mushroom-Forming Fungi Provides Insights into the Origins of Lignocellulose Decay Capabilities.</title>
        <authorList>
            <person name="Nagy L.G."/>
            <person name="Riley R."/>
            <person name="Tritt A."/>
            <person name="Adam C."/>
            <person name="Daum C."/>
            <person name="Floudas D."/>
            <person name="Sun H."/>
            <person name="Yadav J.S."/>
            <person name="Pangilinan J."/>
            <person name="Larsson K.H."/>
            <person name="Matsuura K."/>
            <person name="Barry K."/>
            <person name="Labutti K."/>
            <person name="Kuo R."/>
            <person name="Ohm R.A."/>
            <person name="Bhattacharya S.S."/>
            <person name="Shirouzu T."/>
            <person name="Yoshinaga Y."/>
            <person name="Martin F.M."/>
            <person name="Grigoriev I.V."/>
            <person name="Hibbett D.S."/>
        </authorList>
    </citation>
    <scope>NUCLEOTIDE SEQUENCE [LARGE SCALE GENOMIC DNA]</scope>
    <source>
        <strain evidence="2 3">CBS 109695</strain>
    </source>
</reference>